<name>A0A6A5S6N7_9PLEO</name>
<organism evidence="1 2">
    <name type="scientific">Clathrospora elynae</name>
    <dbReference type="NCBI Taxonomy" id="706981"/>
    <lineage>
        <taxon>Eukaryota</taxon>
        <taxon>Fungi</taxon>
        <taxon>Dikarya</taxon>
        <taxon>Ascomycota</taxon>
        <taxon>Pezizomycotina</taxon>
        <taxon>Dothideomycetes</taxon>
        <taxon>Pleosporomycetidae</taxon>
        <taxon>Pleosporales</taxon>
        <taxon>Diademaceae</taxon>
        <taxon>Clathrospora</taxon>
    </lineage>
</organism>
<sequence>MAIIRIESRKNKADLSRFIEEGIARRLRLEGAFNVLKDYIQDTIEIKAQVMFICANLMLESSKNRQPKTICEPVSALRLPASTT</sequence>
<dbReference type="EMBL" id="ML976195">
    <property type="protein sequence ID" value="KAF1936331.1"/>
    <property type="molecule type" value="Genomic_DNA"/>
</dbReference>
<proteinExistence type="predicted"/>
<dbReference type="OrthoDB" id="448455at2759"/>
<evidence type="ECO:0000313" key="1">
    <source>
        <dbReference type="EMBL" id="KAF1936331.1"/>
    </source>
</evidence>
<evidence type="ECO:0000313" key="2">
    <source>
        <dbReference type="Proteomes" id="UP000800038"/>
    </source>
</evidence>
<accession>A0A6A5S6N7</accession>
<reference evidence="1" key="1">
    <citation type="journal article" date="2020" name="Stud. Mycol.">
        <title>101 Dothideomycetes genomes: a test case for predicting lifestyles and emergence of pathogens.</title>
        <authorList>
            <person name="Haridas S."/>
            <person name="Albert R."/>
            <person name="Binder M."/>
            <person name="Bloem J."/>
            <person name="Labutti K."/>
            <person name="Salamov A."/>
            <person name="Andreopoulos B."/>
            <person name="Baker S."/>
            <person name="Barry K."/>
            <person name="Bills G."/>
            <person name="Bluhm B."/>
            <person name="Cannon C."/>
            <person name="Castanera R."/>
            <person name="Culley D."/>
            <person name="Daum C."/>
            <person name="Ezra D."/>
            <person name="Gonzalez J."/>
            <person name="Henrissat B."/>
            <person name="Kuo A."/>
            <person name="Liang C."/>
            <person name="Lipzen A."/>
            <person name="Lutzoni F."/>
            <person name="Magnuson J."/>
            <person name="Mondo S."/>
            <person name="Nolan M."/>
            <person name="Ohm R."/>
            <person name="Pangilinan J."/>
            <person name="Park H.-J."/>
            <person name="Ramirez L."/>
            <person name="Alfaro M."/>
            <person name="Sun H."/>
            <person name="Tritt A."/>
            <person name="Yoshinaga Y."/>
            <person name="Zwiers L.-H."/>
            <person name="Turgeon B."/>
            <person name="Goodwin S."/>
            <person name="Spatafora J."/>
            <person name="Crous P."/>
            <person name="Grigoriev I."/>
        </authorList>
    </citation>
    <scope>NUCLEOTIDE SEQUENCE</scope>
    <source>
        <strain evidence="1">CBS 161.51</strain>
    </source>
</reference>
<keyword evidence="2" id="KW-1185">Reference proteome</keyword>
<protein>
    <submittedName>
        <fullName evidence="1">Uncharacterized protein</fullName>
    </submittedName>
</protein>
<dbReference type="AlphaFoldDB" id="A0A6A5S6N7"/>
<dbReference type="Proteomes" id="UP000800038">
    <property type="component" value="Unassembled WGS sequence"/>
</dbReference>
<gene>
    <name evidence="1" type="ORF">EJ02DRAFT_88273</name>
</gene>